<dbReference type="OrthoDB" id="361760at2"/>
<comment type="caution">
    <text evidence="1">The sequence shown here is derived from an EMBL/GenBank/DDBJ whole genome shotgun (WGS) entry which is preliminary data.</text>
</comment>
<evidence type="ECO:0000313" key="2">
    <source>
        <dbReference type="Proteomes" id="UP000050872"/>
    </source>
</evidence>
<dbReference type="EMBL" id="AZEZ01000066">
    <property type="protein sequence ID" value="KRL43883.1"/>
    <property type="molecule type" value="Genomic_DNA"/>
</dbReference>
<dbReference type="Proteomes" id="UP000050872">
    <property type="component" value="Unassembled WGS sequence"/>
</dbReference>
<dbReference type="PATRIC" id="fig|1423770.3.peg.452"/>
<name>A0A0R1QRS9_9LACO</name>
<accession>A0A0R1QRS9</accession>
<keyword evidence="2" id="KW-1185">Reference proteome</keyword>
<evidence type="ECO:0008006" key="3">
    <source>
        <dbReference type="Google" id="ProtNLM"/>
    </source>
</evidence>
<sequence>MDEKKLIEKQIFNDTSQYQDIMDRPYQPSKRHLAMNQLDRAAQFAPFGALEGFKDLIQNKTSDFARKKYSSAEDEQLINRQLRYLQIHPKLVDVTYFNDASGYYEHLTGRLQKIETKKGRVSFDDTSIVILNIRSIKLAK</sequence>
<evidence type="ECO:0000313" key="1">
    <source>
        <dbReference type="EMBL" id="KRL43883.1"/>
    </source>
</evidence>
<proteinExistence type="predicted"/>
<protein>
    <recommendedName>
        <fullName evidence="3">YolD-like protein</fullName>
    </recommendedName>
</protein>
<gene>
    <name evidence="1" type="ORF">FD29_GL000447</name>
</gene>
<reference evidence="1 2" key="1">
    <citation type="journal article" date="2015" name="Genome Announc.">
        <title>Expanding the biotechnology potential of lactobacilli through comparative genomics of 213 strains and associated genera.</title>
        <authorList>
            <person name="Sun Z."/>
            <person name="Harris H.M."/>
            <person name="McCann A."/>
            <person name="Guo C."/>
            <person name="Argimon S."/>
            <person name="Zhang W."/>
            <person name="Yang X."/>
            <person name="Jeffery I.B."/>
            <person name="Cooney J.C."/>
            <person name="Kagawa T.F."/>
            <person name="Liu W."/>
            <person name="Song Y."/>
            <person name="Salvetti E."/>
            <person name="Wrobel A."/>
            <person name="Rasinkangas P."/>
            <person name="Parkhill J."/>
            <person name="Rea M.C."/>
            <person name="O'Sullivan O."/>
            <person name="Ritari J."/>
            <person name="Douillard F.P."/>
            <person name="Paul Ross R."/>
            <person name="Yang R."/>
            <person name="Briner A.E."/>
            <person name="Felis G.E."/>
            <person name="de Vos W.M."/>
            <person name="Barrangou R."/>
            <person name="Klaenhammer T.R."/>
            <person name="Caufield P.W."/>
            <person name="Cui Y."/>
            <person name="Zhang H."/>
            <person name="O'Toole P.W."/>
        </authorList>
    </citation>
    <scope>NUCLEOTIDE SEQUENCE [LARGE SCALE GENOMIC DNA]</scope>
    <source>
        <strain evidence="1 2">DSM 14500</strain>
    </source>
</reference>
<organism evidence="1 2">
    <name type="scientific">Companilactobacillus mindensis DSM 14500</name>
    <dbReference type="NCBI Taxonomy" id="1423770"/>
    <lineage>
        <taxon>Bacteria</taxon>
        <taxon>Bacillati</taxon>
        <taxon>Bacillota</taxon>
        <taxon>Bacilli</taxon>
        <taxon>Lactobacillales</taxon>
        <taxon>Lactobacillaceae</taxon>
        <taxon>Companilactobacillus</taxon>
    </lineage>
</organism>
<dbReference type="AlphaFoldDB" id="A0A0R1QRS9"/>
<dbReference type="RefSeq" id="WP_057888043.1">
    <property type="nucleotide sequence ID" value="NZ_AZEZ01000066.1"/>
</dbReference>
<dbReference type="STRING" id="1423770.FD29_GL000447"/>